<gene>
    <name evidence="2" type="ORF">E4663_01600</name>
</gene>
<dbReference type="Pfam" id="PF00583">
    <property type="entry name" value="Acetyltransf_1"/>
    <property type="match status" value="1"/>
</dbReference>
<comment type="caution">
    <text evidence="2">The sequence shown here is derived from an EMBL/GenBank/DDBJ whole genome shotgun (WGS) entry which is preliminary data.</text>
</comment>
<dbReference type="Proteomes" id="UP000297982">
    <property type="component" value="Unassembled WGS sequence"/>
</dbReference>
<dbReference type="SUPFAM" id="SSF55729">
    <property type="entry name" value="Acyl-CoA N-acyltransferases (Nat)"/>
    <property type="match status" value="1"/>
</dbReference>
<dbReference type="STRING" id="192814.GCA_900166575_00616"/>
<protein>
    <submittedName>
        <fullName evidence="2">GNAT family N-acetyltransferase</fullName>
    </submittedName>
</protein>
<feature type="domain" description="N-acetyltransferase" evidence="1">
    <location>
        <begin position="3"/>
        <end position="147"/>
    </location>
</feature>
<evidence type="ECO:0000313" key="3">
    <source>
        <dbReference type="Proteomes" id="UP000297982"/>
    </source>
</evidence>
<dbReference type="Gene3D" id="3.40.630.30">
    <property type="match status" value="1"/>
</dbReference>
<dbReference type="PROSITE" id="PS51186">
    <property type="entry name" value="GNAT"/>
    <property type="match status" value="1"/>
</dbReference>
<evidence type="ECO:0000313" key="2">
    <source>
        <dbReference type="EMBL" id="TGB03725.1"/>
    </source>
</evidence>
<dbReference type="InterPro" id="IPR016181">
    <property type="entry name" value="Acyl_CoA_acyltransferase"/>
</dbReference>
<reference evidence="2 3" key="1">
    <citation type="journal article" date="2003" name="Int. J. Syst. Evol. Microbiol.">
        <title>Halobacillus salinus sp. nov., isolated from a salt lake on the coast of the East Sea in Korea.</title>
        <authorList>
            <person name="Yoon J.H."/>
            <person name="Kang K.H."/>
            <person name="Park Y.H."/>
        </authorList>
    </citation>
    <scope>NUCLEOTIDE SEQUENCE [LARGE SCALE GENOMIC DNA]</scope>
    <source>
        <strain evidence="2 3">HSL-3</strain>
    </source>
</reference>
<name>A0A4Z0H3F8_9BACI</name>
<sequence>MHFEFTPITMEYVKEIDDWDFSGFAEEVMMTPYIESYEKDKSLKGPAGCDGFVAMRDGEPVGLFEFNLKGNRLEIGLALRPDLVGKGSGADYVRQGIAFGVQYYDSNIDVVELVVDASNKAAIRVYEKVGFTSIVEDDKEIEMKMEL</sequence>
<dbReference type="InterPro" id="IPR000182">
    <property type="entry name" value="GNAT_dom"/>
</dbReference>
<accession>A0A4Z0H3F8</accession>
<dbReference type="EMBL" id="SRJC01000001">
    <property type="protein sequence ID" value="TGB03725.1"/>
    <property type="molecule type" value="Genomic_DNA"/>
</dbReference>
<keyword evidence="2" id="KW-0808">Transferase</keyword>
<dbReference type="GO" id="GO:0016747">
    <property type="term" value="F:acyltransferase activity, transferring groups other than amino-acyl groups"/>
    <property type="evidence" value="ECO:0007669"/>
    <property type="project" value="InterPro"/>
</dbReference>
<organism evidence="2 3">
    <name type="scientific">Halobacillus salinus</name>
    <dbReference type="NCBI Taxonomy" id="192814"/>
    <lineage>
        <taxon>Bacteria</taxon>
        <taxon>Bacillati</taxon>
        <taxon>Bacillota</taxon>
        <taxon>Bacilli</taxon>
        <taxon>Bacillales</taxon>
        <taxon>Bacillaceae</taxon>
        <taxon>Halobacillus</taxon>
    </lineage>
</organism>
<dbReference type="RefSeq" id="WP_135326439.1">
    <property type="nucleotide sequence ID" value="NZ_SRJC01000001.1"/>
</dbReference>
<proteinExistence type="predicted"/>
<evidence type="ECO:0000259" key="1">
    <source>
        <dbReference type="PROSITE" id="PS51186"/>
    </source>
</evidence>
<dbReference type="AlphaFoldDB" id="A0A4Z0H3F8"/>
<keyword evidence="3" id="KW-1185">Reference proteome</keyword>